<evidence type="ECO:0000256" key="4">
    <source>
        <dbReference type="ARBA" id="ARBA00024190"/>
    </source>
</evidence>
<dbReference type="FunFam" id="1.10.260.100:FF:000002">
    <property type="entry name" value="Stress-induced-phosphoprotein 1 (Hsp70/Hsp90-organizing)"/>
    <property type="match status" value="1"/>
</dbReference>
<dbReference type="PROSITE" id="PS50293">
    <property type="entry name" value="TPR_REGION"/>
    <property type="match status" value="2"/>
</dbReference>
<evidence type="ECO:0000256" key="7">
    <source>
        <dbReference type="PROSITE-ProRule" id="PRU00339"/>
    </source>
</evidence>
<dbReference type="SUPFAM" id="SSF48452">
    <property type="entry name" value="TPR-like"/>
    <property type="match status" value="3"/>
</dbReference>
<organism evidence="10 11">
    <name type="scientific">Actinia tenebrosa</name>
    <name type="common">Australian red waratah sea anemone</name>
    <dbReference type="NCBI Taxonomy" id="6105"/>
    <lineage>
        <taxon>Eukaryota</taxon>
        <taxon>Metazoa</taxon>
        <taxon>Cnidaria</taxon>
        <taxon>Anthozoa</taxon>
        <taxon>Hexacorallia</taxon>
        <taxon>Actiniaria</taxon>
        <taxon>Actiniidae</taxon>
        <taxon>Actinia</taxon>
    </lineage>
</organism>
<evidence type="ECO:0000256" key="2">
    <source>
        <dbReference type="ARBA" id="ARBA00022737"/>
    </source>
</evidence>
<feature type="repeat" description="TPR" evidence="7">
    <location>
        <begin position="235"/>
        <end position="268"/>
    </location>
</feature>
<keyword evidence="10" id="KW-1185">Reference proteome</keyword>
<evidence type="ECO:0000313" key="10">
    <source>
        <dbReference type="Proteomes" id="UP000515163"/>
    </source>
</evidence>
<dbReference type="PROSITE" id="PS50005">
    <property type="entry name" value="TPR"/>
    <property type="match status" value="7"/>
</dbReference>
<sequence>MADEKAARLKDEGNKALQEGNTTKAIECYTEAILIEPTNHVFYSNRSAAYAKDGKYEQALEDAKKCVEIKPEWAKGYSRLGTALFFLKQYEAAEKAFEAGLKLEPNNAQLKAGLEEVQSKFAETTVGNPFRNPNLYAMLHANPKTREYLNQPDFVQILEQLKQNPNALNSGLLQDPRIIQTLGILIGVNMPDPEQESYEPPAKQEKPEKKEKEEKEEKPEKMETDSELDDNKKQALAEKELGNAAYKKKDFETAHQHYDKAKELDPTNITFYTNNAAVFFEERKFEECLKECETAVQVGRENKADYIQIAKAFARMGNTYFKQEKYEDALKYYQKSITEHRSPDIAKKCQQVEKLIKEKEREAYIDPVKAVEEKEKGNKLFKKGDFPNALKCYNEAIKRNPGDAKLYSNRAATYQKLAAFELAQKDCDECIRLDPTFVKGYTRKGGVLFALKKYIDARSAYEKALELDPNNKEARDGLNAILTSARAPTDPDEIRRRAMADPEVQSILSDPGMKIIIEQMQDNPQAIQEHLKNPEILKKIQKLMEVGILQMR</sequence>
<dbReference type="InterPro" id="IPR041243">
    <property type="entry name" value="STI1/HOP_DP"/>
</dbReference>
<dbReference type="GO" id="GO:0120293">
    <property type="term" value="C:dynein axonemal particle"/>
    <property type="evidence" value="ECO:0007669"/>
    <property type="project" value="UniProtKB-SubCell"/>
</dbReference>
<keyword evidence="2" id="KW-0677">Repeat</keyword>
<keyword evidence="3 7" id="KW-0802">TPR repeat</keyword>
<feature type="domain" description="STI1" evidence="9">
    <location>
        <begin position="501"/>
        <end position="540"/>
    </location>
</feature>
<proteinExistence type="predicted"/>
<feature type="repeat" description="TPR" evidence="7">
    <location>
        <begin position="40"/>
        <end position="73"/>
    </location>
</feature>
<feature type="domain" description="STI1" evidence="9">
    <location>
        <begin position="142"/>
        <end position="182"/>
    </location>
</feature>
<protein>
    <recommendedName>
        <fullName evidence="5">Stress-induced-phosphoprotein 1</fullName>
    </recommendedName>
</protein>
<dbReference type="InterPro" id="IPR019734">
    <property type="entry name" value="TPR_rpt"/>
</dbReference>
<evidence type="ECO:0000256" key="6">
    <source>
        <dbReference type="ARBA" id="ARBA00045590"/>
    </source>
</evidence>
<dbReference type="Pfam" id="PF07719">
    <property type="entry name" value="TPR_2"/>
    <property type="match status" value="1"/>
</dbReference>
<dbReference type="OrthoDB" id="2423701at2759"/>
<gene>
    <name evidence="11" type="primary">LOC116296946</name>
</gene>
<dbReference type="FunFam" id="1.25.40.10:FF:000027">
    <property type="entry name" value="stress-induced-phosphoprotein 1 isoform X1"/>
    <property type="match status" value="1"/>
</dbReference>
<evidence type="ECO:0000256" key="5">
    <source>
        <dbReference type="ARBA" id="ARBA00026193"/>
    </source>
</evidence>
<evidence type="ECO:0000256" key="1">
    <source>
        <dbReference type="ARBA" id="ARBA00022490"/>
    </source>
</evidence>
<keyword evidence="1" id="KW-0963">Cytoplasm</keyword>
<dbReference type="FunCoup" id="A0A6P8I070">
    <property type="interactions" value="2382"/>
</dbReference>
<dbReference type="KEGG" id="aten:116296946"/>
<comment type="subcellular location">
    <subcellularLocation>
        <location evidence="4">Dynein axonemal particle</location>
    </subcellularLocation>
</comment>
<dbReference type="FunFam" id="1.25.40.10:FF:000010">
    <property type="entry name" value="Stress-induced phosphoprotein 1"/>
    <property type="match status" value="1"/>
</dbReference>
<dbReference type="FunFam" id="1.10.260.100:FF:000004">
    <property type="entry name" value="Putative stress-induced-phosphoprotein 1"/>
    <property type="match status" value="1"/>
</dbReference>
<dbReference type="GeneID" id="116296946"/>
<dbReference type="GO" id="GO:0051879">
    <property type="term" value="F:Hsp90 protein binding"/>
    <property type="evidence" value="ECO:0007669"/>
    <property type="project" value="TreeGrafter"/>
</dbReference>
<dbReference type="PANTHER" id="PTHR22904">
    <property type="entry name" value="TPR REPEAT CONTAINING PROTEIN"/>
    <property type="match status" value="1"/>
</dbReference>
<feature type="region of interest" description="Disordered" evidence="8">
    <location>
        <begin position="190"/>
        <end position="232"/>
    </location>
</feature>
<dbReference type="Pfam" id="PF13424">
    <property type="entry name" value="TPR_12"/>
    <property type="match status" value="1"/>
</dbReference>
<comment type="function">
    <text evidence="6">Acts as a co-chaperone for HSP90AA1. Mediates the association of the molecular chaperones HSPA8/HSC70 and HSP90.</text>
</comment>
<dbReference type="AlphaFoldDB" id="A0A6P8I070"/>
<name>A0A6P8I070_ACTTE</name>
<feature type="compositionally biased region" description="Basic and acidic residues" evidence="8">
    <location>
        <begin position="202"/>
        <end position="232"/>
    </location>
</feature>
<feature type="repeat" description="TPR" evidence="7">
    <location>
        <begin position="310"/>
        <end position="343"/>
    </location>
</feature>
<accession>A0A6P8I070</accession>
<dbReference type="Gene3D" id="1.10.260.100">
    <property type="match status" value="2"/>
</dbReference>
<feature type="repeat" description="TPR" evidence="7">
    <location>
        <begin position="370"/>
        <end position="403"/>
    </location>
</feature>
<dbReference type="InterPro" id="IPR011990">
    <property type="entry name" value="TPR-like_helical_dom_sf"/>
</dbReference>
<dbReference type="InterPro" id="IPR006636">
    <property type="entry name" value="STI1_HS-bd"/>
</dbReference>
<dbReference type="SMART" id="SM00028">
    <property type="entry name" value="TPR"/>
    <property type="match status" value="9"/>
</dbReference>
<dbReference type="PANTHER" id="PTHR22904:SF523">
    <property type="entry name" value="STRESS-INDUCED-PHOSPHOPROTEIN 1"/>
    <property type="match status" value="1"/>
</dbReference>
<evidence type="ECO:0000313" key="11">
    <source>
        <dbReference type="RefSeq" id="XP_031560926.1"/>
    </source>
</evidence>
<dbReference type="InterPro" id="IPR013105">
    <property type="entry name" value="TPR_2"/>
</dbReference>
<dbReference type="Pfam" id="PF17830">
    <property type="entry name" value="STI1-HOP_DP"/>
    <property type="match status" value="2"/>
</dbReference>
<dbReference type="Pfam" id="PF13414">
    <property type="entry name" value="TPR_11"/>
    <property type="match status" value="1"/>
</dbReference>
<feature type="repeat" description="TPR" evidence="7">
    <location>
        <begin position="74"/>
        <end position="107"/>
    </location>
</feature>
<feature type="repeat" description="TPR" evidence="7">
    <location>
        <begin position="6"/>
        <end position="39"/>
    </location>
</feature>
<dbReference type="Proteomes" id="UP000515163">
    <property type="component" value="Unplaced"/>
</dbReference>
<evidence type="ECO:0000256" key="3">
    <source>
        <dbReference type="ARBA" id="ARBA00022803"/>
    </source>
</evidence>
<reference evidence="11" key="1">
    <citation type="submission" date="2025-08" db="UniProtKB">
        <authorList>
            <consortium name="RefSeq"/>
        </authorList>
    </citation>
    <scope>IDENTIFICATION</scope>
    <source>
        <tissue evidence="11">Tentacle</tissue>
    </source>
</reference>
<dbReference type="InParanoid" id="A0A6P8I070"/>
<dbReference type="Pfam" id="PF13431">
    <property type="entry name" value="TPR_17"/>
    <property type="match status" value="1"/>
</dbReference>
<dbReference type="Pfam" id="PF00515">
    <property type="entry name" value="TPR_1"/>
    <property type="match status" value="2"/>
</dbReference>
<dbReference type="SMART" id="SM00727">
    <property type="entry name" value="STI1"/>
    <property type="match status" value="2"/>
</dbReference>
<evidence type="ECO:0000259" key="9">
    <source>
        <dbReference type="SMART" id="SM00727"/>
    </source>
</evidence>
<dbReference type="FunFam" id="1.25.40.10:FF:000020">
    <property type="entry name" value="Stress-induced phosphoprotein 1"/>
    <property type="match status" value="1"/>
</dbReference>
<feature type="repeat" description="TPR" evidence="7">
    <location>
        <begin position="438"/>
        <end position="471"/>
    </location>
</feature>
<dbReference type="Gene3D" id="1.25.40.10">
    <property type="entry name" value="Tetratricopeptide repeat domain"/>
    <property type="match status" value="3"/>
</dbReference>
<dbReference type="RefSeq" id="XP_031560926.1">
    <property type="nucleotide sequence ID" value="XM_031705066.1"/>
</dbReference>
<evidence type="ECO:0000256" key="8">
    <source>
        <dbReference type="SAM" id="MobiDB-lite"/>
    </source>
</evidence>